<dbReference type="InterPro" id="IPR004033">
    <property type="entry name" value="UbiE/COQ5_MeTrFase"/>
</dbReference>
<dbReference type="EC" id="2.1.1.163" evidence="4"/>
<comment type="function">
    <text evidence="4">Methyltransferase required for the conversion of demethylmenaquinol (DMKH2) to menaquinol (MKH2).</text>
</comment>
<keyword evidence="2 4" id="KW-0808">Transferase</keyword>
<evidence type="ECO:0000256" key="4">
    <source>
        <dbReference type="HAMAP-Rule" id="MF_01813"/>
    </source>
</evidence>
<keyword evidence="1 4" id="KW-0489">Methyltransferase</keyword>
<proteinExistence type="inferred from homology"/>
<dbReference type="UniPathway" id="UPA00079">
    <property type="reaction ID" value="UER00169"/>
</dbReference>
<comment type="pathway">
    <text evidence="4">Quinol/quinone metabolism; menaquinone biosynthesis; menaquinol from 1,4-dihydroxy-2-naphthoate: step 2/2.</text>
</comment>
<dbReference type="RefSeq" id="WP_062613375.1">
    <property type="nucleotide sequence ID" value="NZ_JAMQRX010000002.1"/>
</dbReference>
<organism evidence="5 7">
    <name type="scientific">Trueperella bernardiae</name>
    <dbReference type="NCBI Taxonomy" id="59561"/>
    <lineage>
        <taxon>Bacteria</taxon>
        <taxon>Bacillati</taxon>
        <taxon>Actinomycetota</taxon>
        <taxon>Actinomycetes</taxon>
        <taxon>Actinomycetales</taxon>
        <taxon>Actinomycetaceae</taxon>
        <taxon>Trueperella</taxon>
    </lineage>
</organism>
<keyword evidence="5" id="KW-0830">Ubiquinone</keyword>
<dbReference type="GO" id="GO:0009234">
    <property type="term" value="P:menaquinone biosynthetic process"/>
    <property type="evidence" value="ECO:0007669"/>
    <property type="project" value="UniProtKB-UniRule"/>
</dbReference>
<comment type="similarity">
    <text evidence="4">Belongs to the class I-like SAM-binding methyltransferase superfamily. MenG/UbiE family.</text>
</comment>
<evidence type="ECO:0000256" key="2">
    <source>
        <dbReference type="ARBA" id="ARBA00022679"/>
    </source>
</evidence>
<keyword evidence="7" id="KW-1185">Reference proteome</keyword>
<reference evidence="5 7" key="1">
    <citation type="submission" date="2015-11" db="EMBL/GenBank/DDBJ databases">
        <title>Draft Genome Sequence of the Type Strain Trueperella bernardiae LCDC 89-0504T, Isolated from Blood Culture.</title>
        <authorList>
            <person name="Bernier A.-M."/>
            <person name="Bernard K."/>
        </authorList>
    </citation>
    <scope>NUCLEOTIDE SEQUENCE [LARGE SCALE GENOMIC DNA]</scope>
    <source>
        <strain evidence="5 7">LCDC 89-0504</strain>
    </source>
</reference>
<gene>
    <name evidence="5" type="primary">ubiE_1</name>
    <name evidence="4" type="synonym">menG</name>
    <name evidence="5" type="ORF">AQZ59_00817</name>
    <name evidence="6" type="ORF">QP858_03040</name>
</gene>
<dbReference type="InterPro" id="IPR029063">
    <property type="entry name" value="SAM-dependent_MTases_sf"/>
</dbReference>
<evidence type="ECO:0000313" key="5">
    <source>
        <dbReference type="EMBL" id="KTF04296.1"/>
    </source>
</evidence>
<dbReference type="Gene3D" id="3.40.50.150">
    <property type="entry name" value="Vaccinia Virus protein VP39"/>
    <property type="match status" value="1"/>
</dbReference>
<dbReference type="Proteomes" id="UP001225576">
    <property type="component" value="Unassembled WGS sequence"/>
</dbReference>
<protein>
    <recommendedName>
        <fullName evidence="4">Demethylmenaquinone methyltransferase</fullName>
        <ecNumber evidence="4">2.1.1.163</ecNumber>
    </recommendedName>
</protein>
<feature type="binding site" evidence="4">
    <location>
        <position position="62"/>
    </location>
    <ligand>
        <name>S-adenosyl-L-methionine</name>
        <dbReference type="ChEBI" id="CHEBI:59789"/>
    </ligand>
</feature>
<dbReference type="Proteomes" id="UP000054404">
    <property type="component" value="Unassembled WGS sequence"/>
</dbReference>
<dbReference type="SUPFAM" id="SSF53335">
    <property type="entry name" value="S-adenosyl-L-methionine-dependent methyltransferases"/>
    <property type="match status" value="1"/>
</dbReference>
<comment type="catalytic activity">
    <reaction evidence="4">
        <text>a 2-demethylmenaquinol + S-adenosyl-L-methionine = a menaquinol + S-adenosyl-L-homocysteine + H(+)</text>
        <dbReference type="Rhea" id="RHEA:42640"/>
        <dbReference type="Rhea" id="RHEA-COMP:9539"/>
        <dbReference type="Rhea" id="RHEA-COMP:9563"/>
        <dbReference type="ChEBI" id="CHEBI:15378"/>
        <dbReference type="ChEBI" id="CHEBI:18151"/>
        <dbReference type="ChEBI" id="CHEBI:55437"/>
        <dbReference type="ChEBI" id="CHEBI:57856"/>
        <dbReference type="ChEBI" id="CHEBI:59789"/>
        <dbReference type="EC" id="2.1.1.163"/>
    </reaction>
</comment>
<dbReference type="CDD" id="cd02440">
    <property type="entry name" value="AdoMet_MTases"/>
    <property type="match status" value="1"/>
</dbReference>
<dbReference type="PANTHER" id="PTHR43591:SF24">
    <property type="entry name" value="2-METHOXY-6-POLYPRENYL-1,4-BENZOQUINOL METHYLASE, MITOCHONDRIAL"/>
    <property type="match status" value="1"/>
</dbReference>
<dbReference type="PANTHER" id="PTHR43591">
    <property type="entry name" value="METHYLTRANSFERASE"/>
    <property type="match status" value="1"/>
</dbReference>
<evidence type="ECO:0000256" key="1">
    <source>
        <dbReference type="ARBA" id="ARBA00022603"/>
    </source>
</evidence>
<dbReference type="NCBIfam" id="TIGR01934">
    <property type="entry name" value="MenG_MenH_UbiE"/>
    <property type="match status" value="1"/>
</dbReference>
<evidence type="ECO:0000313" key="7">
    <source>
        <dbReference type="Proteomes" id="UP000054404"/>
    </source>
</evidence>
<accession>A0A0W1KJU0</accession>
<dbReference type="OrthoDB" id="9808140at2"/>
<dbReference type="HAMAP" id="MF_01813">
    <property type="entry name" value="MenG_UbiE_methyltr"/>
    <property type="match status" value="1"/>
</dbReference>
<dbReference type="EMBL" id="LNIZ01000003">
    <property type="protein sequence ID" value="KTF04296.1"/>
    <property type="molecule type" value="Genomic_DNA"/>
</dbReference>
<reference evidence="6" key="2">
    <citation type="submission" date="2023-05" db="EMBL/GenBank/DDBJ databases">
        <title>Genomic Catalog of Human Bladder Bacteria.</title>
        <authorList>
            <person name="Du J."/>
        </authorList>
    </citation>
    <scope>NUCLEOTIDE SEQUENCE</scope>
    <source>
        <strain evidence="6">UMB1304A</strain>
    </source>
</reference>
<dbReference type="STRING" id="59561.AQZ59_00817"/>
<feature type="binding site" evidence="4">
    <location>
        <position position="80"/>
    </location>
    <ligand>
        <name>S-adenosyl-L-methionine</name>
        <dbReference type="ChEBI" id="CHEBI:59789"/>
    </ligand>
</feature>
<dbReference type="PATRIC" id="fig|59561.3.peg.810"/>
<feature type="binding site" evidence="4">
    <location>
        <begin position="102"/>
        <end position="103"/>
    </location>
    <ligand>
        <name>S-adenosyl-L-methionine</name>
        <dbReference type="ChEBI" id="CHEBI:59789"/>
    </ligand>
</feature>
<dbReference type="EMBL" id="JASPDQ010000004">
    <property type="protein sequence ID" value="MDK8601436.1"/>
    <property type="molecule type" value="Genomic_DNA"/>
</dbReference>
<dbReference type="PROSITE" id="PS51608">
    <property type="entry name" value="SAM_MT_UBIE"/>
    <property type="match status" value="1"/>
</dbReference>
<dbReference type="AlphaFoldDB" id="A0A0W1KJU0"/>
<dbReference type="GO" id="GO:0032259">
    <property type="term" value="P:methylation"/>
    <property type="evidence" value="ECO:0007669"/>
    <property type="project" value="UniProtKB-KW"/>
</dbReference>
<keyword evidence="3 4" id="KW-0949">S-adenosyl-L-methionine</keyword>
<comment type="caution">
    <text evidence="5">The sequence shown here is derived from an EMBL/GenBank/DDBJ whole genome shotgun (WGS) entry which is preliminary data.</text>
</comment>
<keyword evidence="4" id="KW-0474">Menaquinone biosynthesis</keyword>
<evidence type="ECO:0000313" key="6">
    <source>
        <dbReference type="EMBL" id="MDK8601436.1"/>
    </source>
</evidence>
<name>A0A0W1KJU0_9ACTO</name>
<dbReference type="GO" id="GO:0043770">
    <property type="term" value="F:demethylmenaquinone methyltransferase activity"/>
    <property type="evidence" value="ECO:0007669"/>
    <property type="project" value="UniProtKB-UniRule"/>
</dbReference>
<sequence>MKRATLEKVPADVAAMFDQVSSKYDRTNFILTFGLIDVWRVATREAIAPGPGMSILDIAAGTGSSSVTYATAGADVVASDISEGMMEKGRLRHPELKFVQADATNLPFEDDSFDVTTISYGLRNVNDPDKALREMLRVTKPGGKLVVTEFSRPTFAPFRRAYRFFLADVLPTIAFAVSSDAEAYDYLVESILSWPRQEVFAKRIQEAGWSEVEYRNLSNGVVALHRATKPIER</sequence>
<evidence type="ECO:0000256" key="3">
    <source>
        <dbReference type="ARBA" id="ARBA00022691"/>
    </source>
</evidence>
<dbReference type="Pfam" id="PF01209">
    <property type="entry name" value="Ubie_methyltran"/>
    <property type="match status" value="1"/>
</dbReference>
<feature type="binding site" evidence="4">
    <location>
        <position position="119"/>
    </location>
    <ligand>
        <name>S-adenosyl-L-methionine</name>
        <dbReference type="ChEBI" id="CHEBI:59789"/>
    </ligand>
</feature>